<dbReference type="HOGENOM" id="CLU_324324_0_0_2"/>
<proteinExistence type="predicted"/>
<dbReference type="Proteomes" id="UP000000758">
    <property type="component" value="Chromosome"/>
</dbReference>
<dbReference type="KEGG" id="csy:CENSYa_2047"/>
<sequence>MIKKLSVNDEYYVRRREHAENHFLLYIREVMLACVRNNRDLCVSVFMKEFSNFKDPIPTPLELLSPNYHSVMFDVWYSMMEQSILSKKNHYVRDGMQYYSTQLKNRLTWDDTYWTRAFLHSKISLLTSLAIDENNTECQLHYLSILGDYAFPDIDVQSIDYPVVVNSEIATIDQRTRLLERSPNKDISLMNTIVAPRPIELWNMILDNAKEKNQLTIFKMGINSMMNNLHLANSDTKHTIAIETLLNSVQNINNQVWLSEFLKSSIYEISDNRIAELWIAGMSSMVNGRKRDIVKYCLEKVHDIQVVISADNRRKLSDLLHDLKNNKDIWHRVIPFFQAYRKNYRSAFLIVYSSVFYDFDSINKHGLFDTWFSNIESIIRDKDKETMLHCLMKIRDGNIMMDSNMQEKLSVIINDLTQKNDSWEEIIPFLQSIRKINFLYTFETIAIKLYLTENSQKLMSDINSLIDAKDTSLTVECLKKIKNVLSSNTRLRNIDEFYFSATDEQEKELSYLISGLEENKDVWNDIIPFFNWVSETASKEFLKSFIQNTYSGIVHKPAIITNWMNLMIQMTNVNNAQTVLECLKMIRELDARTVEDRRAEIPAQQRIGMNNQLRSELNDIILNIESGKDLSKRITSFLQSFRELSLPGFLDSFIRMIYYPLDIPDPTLTNIWMNKIETWNDSDFPIMQYCLDELLELDTQITEGHSDLIFKNLHRKMSMTFFHENLDQNDKLSEFFLNKMSSDLRAEILELQCIIMPDAFRKMLDKLLSNTDDNEDISRQFIDILHSIKDLAWYKFLFLGITKIFSGPESNSIIFEKWIHTVKIMVDTNNRIILGRCLREIFKFGTHLSKNDRRIITQLIYDLDTNRNVWSKIIPSLKLLKLSRSNLTNR</sequence>
<evidence type="ECO:0000313" key="1">
    <source>
        <dbReference type="EMBL" id="ABK78650.1"/>
    </source>
</evidence>
<keyword evidence="2" id="KW-1185">Reference proteome</keyword>
<dbReference type="EnsemblBacteria" id="ABK78650">
    <property type="protein sequence ID" value="ABK78650"/>
    <property type="gene ID" value="CENSYa_2047"/>
</dbReference>
<protein>
    <submittedName>
        <fullName evidence="1">Uncharacterized protein</fullName>
    </submittedName>
</protein>
<dbReference type="EMBL" id="DP000238">
    <property type="protein sequence ID" value="ABK78650.1"/>
    <property type="molecule type" value="Genomic_DNA"/>
</dbReference>
<dbReference type="STRING" id="414004.CENSYa_2047"/>
<accession>A0RZ83</accession>
<dbReference type="AlphaFoldDB" id="A0RZ83"/>
<evidence type="ECO:0000313" key="2">
    <source>
        <dbReference type="Proteomes" id="UP000000758"/>
    </source>
</evidence>
<name>A0RZ83_CENSY</name>
<reference evidence="1 2" key="1">
    <citation type="journal article" date="2006" name="Proc. Natl. Acad. Sci. U.S.A.">
        <title>Genomic analysis of the uncultivated marine crenarchaeote Cenarchaeum symbiosum.</title>
        <authorList>
            <person name="Hallam S.J."/>
            <person name="Konstantinidis K.T."/>
            <person name="Putnam N."/>
            <person name="Schleper C."/>
            <person name="Watanabe Y."/>
            <person name="Sugahara J."/>
            <person name="Preston C."/>
            <person name="de la Torre J."/>
            <person name="Richardson P.M."/>
            <person name="DeLong E.F."/>
        </authorList>
    </citation>
    <scope>NUCLEOTIDE SEQUENCE [LARGE SCALE GENOMIC DNA]</scope>
    <source>
        <strain evidence="2">A</strain>
    </source>
</reference>
<gene>
    <name evidence="1" type="ordered locus">CENSYa_2047</name>
</gene>
<organism evidence="1 2">
    <name type="scientific">Cenarchaeum symbiosum (strain A)</name>
    <dbReference type="NCBI Taxonomy" id="414004"/>
    <lineage>
        <taxon>Archaea</taxon>
        <taxon>Nitrososphaerota</taxon>
        <taxon>Candidatus Cenarchaeales</taxon>
        <taxon>Candidatus Cenarchaeaceae</taxon>
        <taxon>Candidatus Cenarchaeum</taxon>
    </lineage>
</organism>